<comment type="caution">
    <text evidence="2">The sequence shown here is derived from an EMBL/GenBank/DDBJ whole genome shotgun (WGS) entry which is preliminary data.</text>
</comment>
<reference evidence="2 3" key="1">
    <citation type="submission" date="2019-03" db="EMBL/GenBank/DDBJ databases">
        <title>Single cell metagenomics reveals metabolic interactions within the superorganism composed of flagellate Streblomastix strix and complex community of Bacteroidetes bacteria on its surface.</title>
        <authorList>
            <person name="Treitli S.C."/>
            <person name="Kolisko M."/>
            <person name="Husnik F."/>
            <person name="Keeling P."/>
            <person name="Hampl V."/>
        </authorList>
    </citation>
    <scope>NUCLEOTIDE SEQUENCE [LARGE SCALE GENOMIC DNA]</scope>
    <source>
        <strain evidence="2">ST1C</strain>
    </source>
</reference>
<dbReference type="EMBL" id="SNRW01002410">
    <property type="protein sequence ID" value="KAA6392873.1"/>
    <property type="molecule type" value="Genomic_DNA"/>
</dbReference>
<dbReference type="AlphaFoldDB" id="A0A5J4WDX4"/>
<gene>
    <name evidence="2" type="ORF">EZS28_011604</name>
</gene>
<sequence length="199" mass="23185">EKTMEKERLRQLRLLGFERNGSEIEGREDNDDLIEFDQDFEYDEQDGEMKGNKIINKKKQLKTIMDKDGDGIASQQQSDKLQNILSLLTDEEEQDDEEQNGNEYDQDDEEEVEEEGNLFQPMTLDELNNQLSRMATMSNNELVQNGFILDDDDQAAFVKEYEQNAEQRRKVLKVFFGDQQPYNDLANTQNGLSPINQTQ</sequence>
<dbReference type="Proteomes" id="UP000324800">
    <property type="component" value="Unassembled WGS sequence"/>
</dbReference>
<evidence type="ECO:0000313" key="2">
    <source>
        <dbReference type="EMBL" id="KAA6392873.1"/>
    </source>
</evidence>
<name>A0A5J4WDX4_9EUKA</name>
<accession>A0A5J4WDX4</accession>
<feature type="compositionally biased region" description="Acidic residues" evidence="1">
    <location>
        <begin position="89"/>
        <end position="116"/>
    </location>
</feature>
<evidence type="ECO:0000256" key="1">
    <source>
        <dbReference type="SAM" id="MobiDB-lite"/>
    </source>
</evidence>
<feature type="region of interest" description="Disordered" evidence="1">
    <location>
        <begin position="87"/>
        <end position="118"/>
    </location>
</feature>
<organism evidence="2 3">
    <name type="scientific">Streblomastix strix</name>
    <dbReference type="NCBI Taxonomy" id="222440"/>
    <lineage>
        <taxon>Eukaryota</taxon>
        <taxon>Metamonada</taxon>
        <taxon>Preaxostyla</taxon>
        <taxon>Oxymonadida</taxon>
        <taxon>Streblomastigidae</taxon>
        <taxon>Streblomastix</taxon>
    </lineage>
</organism>
<feature type="non-terminal residue" evidence="2">
    <location>
        <position position="1"/>
    </location>
</feature>
<evidence type="ECO:0000313" key="3">
    <source>
        <dbReference type="Proteomes" id="UP000324800"/>
    </source>
</evidence>
<proteinExistence type="predicted"/>
<protein>
    <submittedName>
        <fullName evidence="2">Uncharacterized protein</fullName>
    </submittedName>
</protein>